<feature type="compositionally biased region" description="Basic and acidic residues" evidence="1">
    <location>
        <begin position="155"/>
        <end position="173"/>
    </location>
</feature>
<dbReference type="SUPFAM" id="SSF64356">
    <property type="entry name" value="SNARE-like"/>
    <property type="match status" value="1"/>
</dbReference>
<feature type="region of interest" description="Disordered" evidence="1">
    <location>
        <begin position="144"/>
        <end position="173"/>
    </location>
</feature>
<feature type="transmembrane region" description="Helical" evidence="2">
    <location>
        <begin position="211"/>
        <end position="230"/>
    </location>
</feature>
<sequence>MESQPPPGNIVFCCVSKGNRILHKFSGGDRELEALAERCLEKAPALHSWYSHTVGSRTFSFLMDGNFTYFAIADPSTNNLETRRFLERLRDSFKASKNGFQDELVPVIGRLISSLENMSRNQSSDSASTDGSTNSATMLLLGKASGKHDRKKSKERVVEAEDGSDDRNDRGIKIELPHEPAGGVVSLRKSLSSRNRGPQHARKLWCRHVKIVLAIDAVLCLVLFGVWLGVCRGFQCLY</sequence>
<keyword evidence="2" id="KW-0472">Membrane</keyword>
<dbReference type="Proteomes" id="UP000504607">
    <property type="component" value="Chromosome 2"/>
</dbReference>
<proteinExistence type="predicted"/>
<dbReference type="InParanoid" id="A0A6I9QSK7"/>
<keyword evidence="3" id="KW-1185">Reference proteome</keyword>
<dbReference type="InterPro" id="IPR011012">
    <property type="entry name" value="Longin-like_dom_sf"/>
</dbReference>
<keyword evidence="2" id="KW-1133">Transmembrane helix</keyword>
<accession>A0A6I9QSK7</accession>
<evidence type="ECO:0000256" key="2">
    <source>
        <dbReference type="SAM" id="Phobius"/>
    </source>
</evidence>
<evidence type="ECO:0000313" key="3">
    <source>
        <dbReference type="Proteomes" id="UP000504607"/>
    </source>
</evidence>
<dbReference type="PANTHER" id="PTHR47461:SF1">
    <property type="entry name" value="PHYTOLONGIN PHYL1.2"/>
    <property type="match status" value="1"/>
</dbReference>
<dbReference type="PANTHER" id="PTHR47461">
    <property type="entry name" value="PHYTOLONGIN PHYL1.2"/>
    <property type="match status" value="1"/>
</dbReference>
<name>A0A6I9QSK7_ELAGV</name>
<dbReference type="KEGG" id="egu:105038532"/>
<dbReference type="OrthoDB" id="1871923at2759"/>
<dbReference type="Gene3D" id="3.30.450.50">
    <property type="entry name" value="Longin domain"/>
    <property type="match status" value="1"/>
</dbReference>
<dbReference type="InterPro" id="IPR044783">
    <property type="entry name" value="PHYL"/>
</dbReference>
<evidence type="ECO:0000313" key="4">
    <source>
        <dbReference type="RefSeq" id="XP_010912669.1"/>
    </source>
</evidence>
<dbReference type="AlphaFoldDB" id="A0A6I9QSK7"/>
<reference evidence="4" key="1">
    <citation type="submission" date="2025-08" db="UniProtKB">
        <authorList>
            <consortium name="RefSeq"/>
        </authorList>
    </citation>
    <scope>IDENTIFICATION</scope>
</reference>
<keyword evidence="2" id="KW-0812">Transmembrane</keyword>
<organism evidence="3 4">
    <name type="scientific">Elaeis guineensis var. tenera</name>
    <name type="common">Oil palm</name>
    <dbReference type="NCBI Taxonomy" id="51953"/>
    <lineage>
        <taxon>Eukaryota</taxon>
        <taxon>Viridiplantae</taxon>
        <taxon>Streptophyta</taxon>
        <taxon>Embryophyta</taxon>
        <taxon>Tracheophyta</taxon>
        <taxon>Spermatophyta</taxon>
        <taxon>Magnoliopsida</taxon>
        <taxon>Liliopsida</taxon>
        <taxon>Arecaceae</taxon>
        <taxon>Arecoideae</taxon>
        <taxon>Cocoseae</taxon>
        <taxon>Elaeidinae</taxon>
        <taxon>Elaeis</taxon>
    </lineage>
</organism>
<evidence type="ECO:0000256" key="1">
    <source>
        <dbReference type="SAM" id="MobiDB-lite"/>
    </source>
</evidence>
<gene>
    <name evidence="4" type="primary">LOC105038532</name>
</gene>
<protein>
    <submittedName>
        <fullName evidence="4">Phytolongin Phyl1.1-like</fullName>
    </submittedName>
</protein>
<dbReference type="RefSeq" id="XP_010912669.1">
    <property type="nucleotide sequence ID" value="XM_010914367.3"/>
</dbReference>
<dbReference type="GO" id="GO:0016020">
    <property type="term" value="C:membrane"/>
    <property type="evidence" value="ECO:0007669"/>
    <property type="project" value="InterPro"/>
</dbReference>
<dbReference type="GeneID" id="105038532"/>